<dbReference type="EMBL" id="JADIKE010000039">
    <property type="protein sequence ID" value="MBM7127543.1"/>
    <property type="molecule type" value="Genomic_DNA"/>
</dbReference>
<evidence type="ECO:0000313" key="4">
    <source>
        <dbReference type="EMBL" id="MBM7127543.1"/>
    </source>
</evidence>
<evidence type="ECO:0000259" key="3">
    <source>
        <dbReference type="Pfam" id="PF12804"/>
    </source>
</evidence>
<dbReference type="SUPFAM" id="SSF53448">
    <property type="entry name" value="Nucleotide-diphospho-sugar transferases"/>
    <property type="match status" value="1"/>
</dbReference>
<dbReference type="RefSeq" id="WP_204684062.1">
    <property type="nucleotide sequence ID" value="NZ_BSNR01000014.1"/>
</dbReference>
<proteinExistence type="predicted"/>
<dbReference type="InterPro" id="IPR029044">
    <property type="entry name" value="Nucleotide-diphossugar_trans"/>
</dbReference>
<dbReference type="Proteomes" id="UP001430149">
    <property type="component" value="Unassembled WGS sequence"/>
</dbReference>
<dbReference type="InterPro" id="IPR025877">
    <property type="entry name" value="MobA-like_NTP_Trfase"/>
</dbReference>
<sequence>MDTATDPMPRIGVVLAGGLSSRMGRDKAMLPWQGRPLIEHQIATLHAVGLDTVHVSGERPDYHGIADSIAHAGPLGGIAGIAAACADAELLIVPVDMPRLQPALLQRLLTTTTPVGSTHFAGHVLPMRLRLDAHCRAALIELMAADNERARSLRALQERVGASALPLQANEETQLVDCNTEQTWHEVCE</sequence>
<name>A0ABS2K9K8_9GAMM</name>
<keyword evidence="1 4" id="KW-0808">Transferase</keyword>
<keyword evidence="2" id="KW-0460">Magnesium</keyword>
<comment type="caution">
    <text evidence="4">The sequence shown here is derived from an EMBL/GenBank/DDBJ whole genome shotgun (WGS) entry which is preliminary data.</text>
</comment>
<evidence type="ECO:0000313" key="5">
    <source>
        <dbReference type="Proteomes" id="UP001430149"/>
    </source>
</evidence>
<dbReference type="GO" id="GO:0016740">
    <property type="term" value="F:transferase activity"/>
    <property type="evidence" value="ECO:0007669"/>
    <property type="project" value="UniProtKB-KW"/>
</dbReference>
<dbReference type="PANTHER" id="PTHR19136:SF81">
    <property type="entry name" value="MOLYBDENUM COFACTOR GUANYLYLTRANSFERASE"/>
    <property type="match status" value="1"/>
</dbReference>
<dbReference type="PANTHER" id="PTHR19136">
    <property type="entry name" value="MOLYBDENUM COFACTOR GUANYLYLTRANSFERASE"/>
    <property type="match status" value="1"/>
</dbReference>
<protein>
    <submittedName>
        <fullName evidence="4">NTP transferase domain-containing protein</fullName>
    </submittedName>
</protein>
<gene>
    <name evidence="4" type="ORF">ISP19_19370</name>
</gene>
<dbReference type="Gene3D" id="3.90.550.10">
    <property type="entry name" value="Spore Coat Polysaccharide Biosynthesis Protein SpsA, Chain A"/>
    <property type="match status" value="1"/>
</dbReference>
<organism evidence="4 5">
    <name type="scientific">Dyella flava</name>
    <dbReference type="NCBI Taxonomy" id="1920170"/>
    <lineage>
        <taxon>Bacteria</taxon>
        <taxon>Pseudomonadati</taxon>
        <taxon>Pseudomonadota</taxon>
        <taxon>Gammaproteobacteria</taxon>
        <taxon>Lysobacterales</taxon>
        <taxon>Rhodanobacteraceae</taxon>
        <taxon>Dyella</taxon>
    </lineage>
</organism>
<accession>A0ABS2K9K8</accession>
<evidence type="ECO:0000256" key="2">
    <source>
        <dbReference type="ARBA" id="ARBA00022842"/>
    </source>
</evidence>
<reference evidence="4" key="1">
    <citation type="submission" date="2020-10" db="EMBL/GenBank/DDBJ databases">
        <title>Phylogeny of dyella-like bacteria.</title>
        <authorList>
            <person name="Fu J."/>
        </authorList>
    </citation>
    <scope>NUCLEOTIDE SEQUENCE</scope>
    <source>
        <strain evidence="4">DHOC52</strain>
    </source>
</reference>
<feature type="domain" description="MobA-like NTP transferase" evidence="3">
    <location>
        <begin position="12"/>
        <end position="155"/>
    </location>
</feature>
<evidence type="ECO:0000256" key="1">
    <source>
        <dbReference type="ARBA" id="ARBA00022679"/>
    </source>
</evidence>
<keyword evidence="5" id="KW-1185">Reference proteome</keyword>
<dbReference type="Pfam" id="PF12804">
    <property type="entry name" value="NTP_transf_3"/>
    <property type="match status" value="1"/>
</dbReference>